<protein>
    <recommendedName>
        <fullName evidence="2">Roadblock/LAMTOR2 domain-containing protein</fullName>
    </recommendedName>
</protein>
<reference evidence="3 4" key="1">
    <citation type="submission" date="2017-02" db="EMBL/GenBank/DDBJ databases">
        <title>Draft Genome Sequence of Streptomyces tsukubaensis F601, a Producer of the immunosuppressant tacrolimus FK506.</title>
        <authorList>
            <person name="Zong G."/>
            <person name="Zhong C."/>
            <person name="Fu J."/>
            <person name="Qin R."/>
            <person name="Cao G."/>
        </authorList>
    </citation>
    <scope>NUCLEOTIDE SEQUENCE [LARGE SCALE GENOMIC DNA]</scope>
    <source>
        <strain evidence="3 4">F601</strain>
    </source>
</reference>
<gene>
    <name evidence="3" type="ORF">B1H18_18880</name>
</gene>
<dbReference type="AlphaFoldDB" id="A0A1V4A650"/>
<dbReference type="RefSeq" id="WP_077969343.1">
    <property type="nucleotide sequence ID" value="NZ_CP045178.1"/>
</dbReference>
<keyword evidence="4" id="KW-1185">Reference proteome</keyword>
<dbReference type="Proteomes" id="UP000190539">
    <property type="component" value="Unassembled WGS sequence"/>
</dbReference>
<proteinExistence type="predicted"/>
<evidence type="ECO:0000256" key="1">
    <source>
        <dbReference type="SAM" id="MobiDB-lite"/>
    </source>
</evidence>
<feature type="compositionally biased region" description="Basic and acidic residues" evidence="1">
    <location>
        <begin position="14"/>
        <end position="23"/>
    </location>
</feature>
<feature type="domain" description="Roadblock/LAMTOR2" evidence="2">
    <location>
        <begin position="21"/>
        <end position="116"/>
    </location>
</feature>
<evidence type="ECO:0000313" key="4">
    <source>
        <dbReference type="Proteomes" id="UP000190539"/>
    </source>
</evidence>
<dbReference type="PANTHER" id="PTHR36222:SF1">
    <property type="entry name" value="SERINE PROTEASE INHIBITOR RV3364C"/>
    <property type="match status" value="1"/>
</dbReference>
<dbReference type="STRING" id="83656.B1H18_18880"/>
<dbReference type="OrthoDB" id="3532069at2"/>
<dbReference type="Gene3D" id="3.30.450.30">
    <property type="entry name" value="Dynein light chain 2a, cytoplasmic"/>
    <property type="match status" value="1"/>
</dbReference>
<organism evidence="3 4">
    <name type="scientific">Streptomyces tsukubensis</name>
    <dbReference type="NCBI Taxonomy" id="83656"/>
    <lineage>
        <taxon>Bacteria</taxon>
        <taxon>Bacillati</taxon>
        <taxon>Actinomycetota</taxon>
        <taxon>Actinomycetes</taxon>
        <taxon>Kitasatosporales</taxon>
        <taxon>Streptomycetaceae</taxon>
        <taxon>Streptomyces</taxon>
    </lineage>
</organism>
<name>A0A1V4A650_9ACTN</name>
<dbReference type="SMART" id="SM00960">
    <property type="entry name" value="Robl_LC7"/>
    <property type="match status" value="1"/>
</dbReference>
<dbReference type="InterPro" id="IPR053141">
    <property type="entry name" value="Mycobact_SerProt_Inhib_Rv3364c"/>
</dbReference>
<feature type="region of interest" description="Disordered" evidence="1">
    <location>
        <begin position="1"/>
        <end position="23"/>
    </location>
</feature>
<evidence type="ECO:0000259" key="2">
    <source>
        <dbReference type="SMART" id="SM00960"/>
    </source>
</evidence>
<dbReference type="SUPFAM" id="SSF103196">
    <property type="entry name" value="Roadblock/LC7 domain"/>
    <property type="match status" value="1"/>
</dbReference>
<dbReference type="EMBL" id="MVFC01000015">
    <property type="protein sequence ID" value="OON77311.1"/>
    <property type="molecule type" value="Genomic_DNA"/>
</dbReference>
<dbReference type="PANTHER" id="PTHR36222">
    <property type="entry name" value="SERINE PROTEASE INHIBITOR RV3364C"/>
    <property type="match status" value="1"/>
</dbReference>
<comment type="caution">
    <text evidence="3">The sequence shown here is derived from an EMBL/GenBank/DDBJ whole genome shotgun (WGS) entry which is preliminary data.</text>
</comment>
<accession>A0A1V4A650</accession>
<evidence type="ECO:0000313" key="3">
    <source>
        <dbReference type="EMBL" id="OON77311.1"/>
    </source>
</evidence>
<dbReference type="InterPro" id="IPR004942">
    <property type="entry name" value="Roadblock/LAMTOR2_dom"/>
</dbReference>
<sequence length="152" mass="16208">MMMPHASRPATEPFRGHEEHTQRADTLRAACRDIASVVILTAEGLPSAADRELERPVAERTASVASGLYGLARAGGELAEDAEEISEPRNVVVEYRSGLFLVVMEAGENLRLAVTTVPDADLGSVVYEMTKLSSTLSMEVAARAAATSALPR</sequence>
<dbReference type="Pfam" id="PF03259">
    <property type="entry name" value="Robl_LC7"/>
    <property type="match status" value="1"/>
</dbReference>